<comment type="caution">
    <text evidence="24">The sequence shown here is derived from an EMBL/GenBank/DDBJ whole genome shotgun (WGS) entry which is preliminary data.</text>
</comment>
<dbReference type="PRINTS" id="PR00452">
    <property type="entry name" value="SH3DOMAIN"/>
</dbReference>
<evidence type="ECO:0000259" key="23">
    <source>
        <dbReference type="PROSITE" id="PS50002"/>
    </source>
</evidence>
<evidence type="ECO:0000313" key="24">
    <source>
        <dbReference type="EMBL" id="NXC46082.1"/>
    </source>
</evidence>
<feature type="region of interest" description="Disordered" evidence="22">
    <location>
        <begin position="325"/>
        <end position="600"/>
    </location>
</feature>
<dbReference type="CDD" id="cd12057">
    <property type="entry name" value="SH3_CIN85_3"/>
    <property type="match status" value="1"/>
</dbReference>
<evidence type="ECO:0000256" key="19">
    <source>
        <dbReference type="ARBA" id="ARBA00034102"/>
    </source>
</evidence>
<evidence type="ECO:0000313" key="25">
    <source>
        <dbReference type="Proteomes" id="UP000613066"/>
    </source>
</evidence>
<feature type="domain" description="SH3" evidence="23">
    <location>
        <begin position="1"/>
        <end position="58"/>
    </location>
</feature>
<dbReference type="InterPro" id="IPR001452">
    <property type="entry name" value="SH3_domain"/>
</dbReference>
<evidence type="ECO:0000256" key="3">
    <source>
        <dbReference type="ARBA" id="ARBA00004284"/>
    </source>
</evidence>
<dbReference type="GO" id="GO:0006897">
    <property type="term" value="P:endocytosis"/>
    <property type="evidence" value="ECO:0007669"/>
    <property type="project" value="UniProtKB-KW"/>
</dbReference>
<dbReference type="CDD" id="cd12052">
    <property type="entry name" value="SH3_CIN85_1"/>
    <property type="match status" value="1"/>
</dbReference>
<dbReference type="InterPro" id="IPR035772">
    <property type="entry name" value="CIN85_SH3_3"/>
</dbReference>
<keyword evidence="4 21" id="KW-0728">SH3 domain</keyword>
<comment type="subcellular location">
    <subcellularLocation>
        <location evidence="2">Cell junction</location>
        <location evidence="2">Focal adhesion</location>
    </subcellularLocation>
    <subcellularLocation>
        <location evidence="1">Cytoplasm</location>
        <location evidence="1">Cytoskeleton</location>
    </subcellularLocation>
    <subcellularLocation>
        <location evidence="3">Cytoplasmic vesicle membrane</location>
        <topology evidence="3">Peripheral membrane protein</topology>
    </subcellularLocation>
    <subcellularLocation>
        <location evidence="19">Synapse</location>
        <location evidence="19">Synaptosome</location>
    </subcellularLocation>
</comment>
<evidence type="ECO:0000256" key="17">
    <source>
        <dbReference type="ARBA" id="ARBA00023212"/>
    </source>
</evidence>
<evidence type="ECO:0000256" key="16">
    <source>
        <dbReference type="ARBA" id="ARBA00023136"/>
    </source>
</evidence>
<evidence type="ECO:0000256" key="5">
    <source>
        <dbReference type="ARBA" id="ARBA00022490"/>
    </source>
</evidence>
<dbReference type="SUPFAM" id="SSF50044">
    <property type="entry name" value="SH3-domain"/>
    <property type="match status" value="3"/>
</dbReference>
<evidence type="ECO:0000256" key="6">
    <source>
        <dbReference type="ARBA" id="ARBA00022553"/>
    </source>
</evidence>
<dbReference type="GO" id="GO:0005925">
    <property type="term" value="C:focal adhesion"/>
    <property type="evidence" value="ECO:0007669"/>
    <property type="project" value="UniProtKB-SubCell"/>
</dbReference>
<keyword evidence="14" id="KW-0729">SH3-binding</keyword>
<keyword evidence="25" id="KW-1185">Reference proteome</keyword>
<dbReference type="GO" id="GO:0017124">
    <property type="term" value="F:SH3 domain binding"/>
    <property type="evidence" value="ECO:0007669"/>
    <property type="project" value="UniProtKB-KW"/>
</dbReference>
<evidence type="ECO:0000256" key="12">
    <source>
        <dbReference type="ARBA" id="ARBA00022949"/>
    </source>
</evidence>
<gene>
    <name evidence="24" type="primary">Sh3kbp1</name>
    <name evidence="24" type="ORF">PENPIL_R12586</name>
</gene>
<dbReference type="FunFam" id="2.30.30.40:FF:000089">
    <property type="entry name" value="SH3 domain-containing kinase-binding protein 1"/>
    <property type="match status" value="1"/>
</dbReference>
<keyword evidence="10" id="KW-0677">Repeat</keyword>
<dbReference type="GO" id="GO:0007015">
    <property type="term" value="P:actin filament organization"/>
    <property type="evidence" value="ECO:0007669"/>
    <property type="project" value="TreeGrafter"/>
</dbReference>
<name>A0A851P504_9GALL</name>
<evidence type="ECO:0000256" key="18">
    <source>
        <dbReference type="ARBA" id="ARBA00023329"/>
    </source>
</evidence>
<feature type="compositionally biased region" description="Basic and acidic residues" evidence="22">
    <location>
        <begin position="348"/>
        <end position="383"/>
    </location>
</feature>
<feature type="compositionally biased region" description="Basic and acidic residues" evidence="22">
    <location>
        <begin position="511"/>
        <end position="521"/>
    </location>
</feature>
<evidence type="ECO:0000256" key="2">
    <source>
        <dbReference type="ARBA" id="ARBA00004246"/>
    </source>
</evidence>
<dbReference type="GO" id="GO:0016477">
    <property type="term" value="P:cell migration"/>
    <property type="evidence" value="ECO:0007669"/>
    <property type="project" value="TreeGrafter"/>
</dbReference>
<dbReference type="AlphaFoldDB" id="A0A851P504"/>
<dbReference type="GO" id="GO:0045202">
    <property type="term" value="C:synapse"/>
    <property type="evidence" value="ECO:0007669"/>
    <property type="project" value="UniProtKB-SubCell"/>
</dbReference>
<evidence type="ECO:0000256" key="13">
    <source>
        <dbReference type="ARBA" id="ARBA00023018"/>
    </source>
</evidence>
<dbReference type="GO" id="GO:0030659">
    <property type="term" value="C:cytoplasmic vesicle membrane"/>
    <property type="evidence" value="ECO:0007669"/>
    <property type="project" value="UniProtKB-SubCell"/>
</dbReference>
<accession>A0A851P504</accession>
<dbReference type="PROSITE" id="PS50002">
    <property type="entry name" value="SH3"/>
    <property type="match status" value="3"/>
</dbReference>
<proteinExistence type="predicted"/>
<feature type="domain" description="SH3" evidence="23">
    <location>
        <begin position="262"/>
        <end position="323"/>
    </location>
</feature>
<keyword evidence="11" id="KW-0832">Ubl conjugation</keyword>
<sequence>LVEAIVEFDYKAQHDDELTITVGDIITNIKKDDGGWWEGQLKGRRGLFPDNFVREIKKDMKKEAIANKPPEKPINEVSNGSSLLLSETIIRTNKKGERNRRRRCQVAFSYLPQNEDELELKVGDIIEVVGEVEEGWWEGILNGKTGMFPSNFIKEISDSDDGIAQEEQGKPSLKDTAGSESDGGDSGSTKSEGANGGTTIQPKKVKGVGFGDIFKDKPIKLRPRSIEVENDFLPVDKSVGKKLPPATATQEPTKIEVDNRTKTKEYCKVIFPYEAQNDDELTIREGDVVTLISKDCIDVGWWEGELNGRRGVFPDNFVKLLPSDFEKERPKKPPPPSAPVIKQGSVSTDRKHEVKKVPPERPECLPNRTEEKERSEREQKQLDLQKPSVPAIPPKKPRPPKANAVNRPGTLPPRRPERPVVPMTHARSDSPKVELVGSTVSSTLEKDSSERSNDIDLEGFDSVVPIAEKLNHPTTTRPKATGRRPPSQCLTSSSLSSPDFFDSPSPEEEKEEHISIAHKTIEASSKSRTVTISQVSDNRTSLPPKPGGLASGSNVQPSLSPSPSPGFHPIAMGTTGHRSNSPSLFGTEGKPKTEHLSQGQTALEELRTQVKELRTIIETMKDQQKKEIKQLLSELDEEKKIRLRLQV</sequence>
<feature type="compositionally biased region" description="Low complexity" evidence="22">
    <location>
        <begin position="485"/>
        <end position="504"/>
    </location>
</feature>
<evidence type="ECO:0000256" key="15">
    <source>
        <dbReference type="ARBA" id="ARBA00023054"/>
    </source>
</evidence>
<protein>
    <recommendedName>
        <fullName evidence="20">SH3 domain-containing kinase-binding protein 1</fullName>
    </recommendedName>
</protein>
<dbReference type="Proteomes" id="UP000613066">
    <property type="component" value="Unassembled WGS sequence"/>
</dbReference>
<feature type="compositionally biased region" description="Polar residues" evidence="22">
    <location>
        <begin position="522"/>
        <end position="541"/>
    </location>
</feature>
<dbReference type="InterPro" id="IPR036028">
    <property type="entry name" value="SH3-like_dom_sf"/>
</dbReference>
<feature type="non-terminal residue" evidence="24">
    <location>
        <position position="1"/>
    </location>
</feature>
<dbReference type="FunFam" id="2.30.30.40:FF:000094">
    <property type="entry name" value="SH3 domain-containing kinase-binding protein 1"/>
    <property type="match status" value="1"/>
</dbReference>
<evidence type="ECO:0000256" key="1">
    <source>
        <dbReference type="ARBA" id="ARBA00004245"/>
    </source>
</evidence>
<dbReference type="SMART" id="SM00326">
    <property type="entry name" value="SH3"/>
    <property type="match status" value="3"/>
</dbReference>
<organism evidence="24 25">
    <name type="scientific">Penelope pileata</name>
    <dbReference type="NCBI Taxonomy" id="1118817"/>
    <lineage>
        <taxon>Eukaryota</taxon>
        <taxon>Metazoa</taxon>
        <taxon>Chordata</taxon>
        <taxon>Craniata</taxon>
        <taxon>Vertebrata</taxon>
        <taxon>Euteleostomi</taxon>
        <taxon>Archelosauria</taxon>
        <taxon>Archosauria</taxon>
        <taxon>Dinosauria</taxon>
        <taxon>Saurischia</taxon>
        <taxon>Theropoda</taxon>
        <taxon>Coelurosauria</taxon>
        <taxon>Aves</taxon>
        <taxon>Neognathae</taxon>
        <taxon>Galloanserae</taxon>
        <taxon>Galliformes</taxon>
        <taxon>Cracidae</taxon>
        <taxon>Penelope</taxon>
    </lineage>
</organism>
<reference evidence="24" key="1">
    <citation type="submission" date="2019-09" db="EMBL/GenBank/DDBJ databases">
        <title>Bird 10,000 Genomes (B10K) Project - Family phase.</title>
        <authorList>
            <person name="Zhang G."/>
        </authorList>
    </citation>
    <scope>NUCLEOTIDE SEQUENCE</scope>
    <source>
        <strain evidence="24">B10K-DU-001-08</strain>
        <tissue evidence="24">Muscle</tissue>
    </source>
</reference>
<keyword evidence="7" id="KW-0254">Endocytosis</keyword>
<dbReference type="PRINTS" id="PR00499">
    <property type="entry name" value="P67PHOX"/>
</dbReference>
<feature type="region of interest" description="Disordered" evidence="22">
    <location>
        <begin position="162"/>
        <end position="203"/>
    </location>
</feature>
<evidence type="ECO:0000256" key="21">
    <source>
        <dbReference type="PROSITE-ProRule" id="PRU00192"/>
    </source>
</evidence>
<keyword evidence="16" id="KW-0472">Membrane</keyword>
<keyword evidence="12" id="KW-0965">Cell junction</keyword>
<keyword evidence="15" id="KW-0175">Coiled coil</keyword>
<dbReference type="OrthoDB" id="5340910at2759"/>
<evidence type="ECO:0000256" key="9">
    <source>
        <dbReference type="ARBA" id="ARBA00022703"/>
    </source>
</evidence>
<keyword evidence="6" id="KW-0597">Phosphoprotein</keyword>
<feature type="domain" description="SH3" evidence="23">
    <location>
        <begin position="99"/>
        <end position="158"/>
    </location>
</feature>
<dbReference type="CDD" id="cd12055">
    <property type="entry name" value="SH3_CIN85_2"/>
    <property type="match status" value="1"/>
</dbReference>
<dbReference type="PANTHER" id="PTHR14167">
    <property type="entry name" value="SH3 DOMAIN-CONTAINING"/>
    <property type="match status" value="1"/>
</dbReference>
<evidence type="ECO:0000256" key="11">
    <source>
        <dbReference type="ARBA" id="ARBA00022843"/>
    </source>
</evidence>
<keyword evidence="8" id="KW-0771">Synaptosome</keyword>
<dbReference type="InterPro" id="IPR035771">
    <property type="entry name" value="CIN85_SH3_2"/>
</dbReference>
<evidence type="ECO:0000256" key="14">
    <source>
        <dbReference type="ARBA" id="ARBA00023036"/>
    </source>
</evidence>
<dbReference type="EMBL" id="WBMW01003842">
    <property type="protein sequence ID" value="NXC46082.1"/>
    <property type="molecule type" value="Genomic_DNA"/>
</dbReference>
<feature type="compositionally biased region" description="Basic and acidic residues" evidence="22">
    <location>
        <begin position="444"/>
        <end position="454"/>
    </location>
</feature>
<dbReference type="InterPro" id="IPR050384">
    <property type="entry name" value="Endophilin_SH3RF"/>
</dbReference>
<dbReference type="Pfam" id="PF14604">
    <property type="entry name" value="SH3_9"/>
    <property type="match status" value="3"/>
</dbReference>
<keyword evidence="18" id="KW-0968">Cytoplasmic vesicle</keyword>
<dbReference type="Gene3D" id="2.30.30.40">
    <property type="entry name" value="SH3 Domains"/>
    <property type="match status" value="3"/>
</dbReference>
<dbReference type="GO" id="GO:0006915">
    <property type="term" value="P:apoptotic process"/>
    <property type="evidence" value="ECO:0007669"/>
    <property type="project" value="UniProtKB-KW"/>
</dbReference>
<keyword evidence="13" id="KW-0770">Synapse</keyword>
<feature type="non-terminal residue" evidence="24">
    <location>
        <position position="647"/>
    </location>
</feature>
<evidence type="ECO:0000256" key="20">
    <source>
        <dbReference type="ARBA" id="ARBA00074272"/>
    </source>
</evidence>
<evidence type="ECO:0000256" key="22">
    <source>
        <dbReference type="SAM" id="MobiDB-lite"/>
    </source>
</evidence>
<evidence type="ECO:0000256" key="10">
    <source>
        <dbReference type="ARBA" id="ARBA00022737"/>
    </source>
</evidence>
<keyword evidence="9" id="KW-0053">Apoptosis</keyword>
<keyword evidence="17" id="KW-0206">Cytoskeleton</keyword>
<dbReference type="InterPro" id="IPR035770">
    <property type="entry name" value="CIN85_SH3_1"/>
</dbReference>
<evidence type="ECO:0000256" key="8">
    <source>
        <dbReference type="ARBA" id="ARBA00022599"/>
    </source>
</evidence>
<dbReference type="FunFam" id="2.30.30.40:FF:000112">
    <property type="entry name" value="SH3 domain-containing kinase-binding protein 1"/>
    <property type="match status" value="1"/>
</dbReference>
<evidence type="ECO:0000256" key="7">
    <source>
        <dbReference type="ARBA" id="ARBA00022583"/>
    </source>
</evidence>
<dbReference type="PANTHER" id="PTHR14167:SF6">
    <property type="entry name" value="SH3 DOMAIN-CONTAINING KINASE-BINDING PROTEIN 1"/>
    <property type="match status" value="1"/>
</dbReference>
<keyword evidence="5" id="KW-0963">Cytoplasm</keyword>
<dbReference type="GO" id="GO:0043005">
    <property type="term" value="C:neuron projection"/>
    <property type="evidence" value="ECO:0007669"/>
    <property type="project" value="UniProtKB-KW"/>
</dbReference>
<evidence type="ECO:0000256" key="4">
    <source>
        <dbReference type="ARBA" id="ARBA00022443"/>
    </source>
</evidence>
<dbReference type="GO" id="GO:0005856">
    <property type="term" value="C:cytoskeleton"/>
    <property type="evidence" value="ECO:0007669"/>
    <property type="project" value="UniProtKB-SubCell"/>
</dbReference>